<reference evidence="2 3" key="1">
    <citation type="journal article" date="2015" name="Genome Announc.">
        <title>Draft Genome Sequence of the Terrestrial Cyanobacterium Scytonema millei VB511283, Isolated from Eastern India.</title>
        <authorList>
            <person name="Sen D."/>
            <person name="Chandrababunaidu M.M."/>
            <person name="Singh D."/>
            <person name="Sanghi N."/>
            <person name="Ghorai A."/>
            <person name="Mishra G.P."/>
            <person name="Madduluri M."/>
            <person name="Adhikary S.P."/>
            <person name="Tripathy S."/>
        </authorList>
    </citation>
    <scope>NUCLEOTIDE SEQUENCE [LARGE SCALE GENOMIC DNA]</scope>
    <source>
        <strain evidence="2 3">VB511283</strain>
    </source>
</reference>
<comment type="caution">
    <text evidence="2">The sequence shown here is derived from an EMBL/GenBank/DDBJ whole genome shotgun (WGS) entry which is preliminary data.</text>
</comment>
<dbReference type="Proteomes" id="UP000031532">
    <property type="component" value="Unassembled WGS sequence"/>
</dbReference>
<feature type="compositionally biased region" description="Low complexity" evidence="1">
    <location>
        <begin position="70"/>
        <end position="79"/>
    </location>
</feature>
<dbReference type="AlphaFoldDB" id="A0A9X5E8U7"/>
<dbReference type="RefSeq" id="WP_039714378.1">
    <property type="nucleotide sequence ID" value="NZ_JTJC03000008.1"/>
</dbReference>
<sequence length="149" mass="16976">MSTETEIVSYIPPQLYQRVEQFKEQQSLNSIADAVNVILEDYFGLHSYQTPTDKTLTTMVEDLSGEVSDLKSQSQLQQQNFSDRLNQSSNTNSQGDLLDRKQLAERLGVDQTAIAQHETDGKEFVEWSKSKDPAQIAWRYAGANLFRRV</sequence>
<dbReference type="OrthoDB" id="518033at2"/>
<proteinExistence type="predicted"/>
<accession>A0A9X5E8U7</accession>
<name>A0A9X5E8U7_9CYAN</name>
<feature type="region of interest" description="Disordered" evidence="1">
    <location>
        <begin position="69"/>
        <end position="95"/>
    </location>
</feature>
<gene>
    <name evidence="2" type="ORF">QH73_0022410</name>
</gene>
<evidence type="ECO:0000256" key="1">
    <source>
        <dbReference type="SAM" id="MobiDB-lite"/>
    </source>
</evidence>
<protein>
    <submittedName>
        <fullName evidence="2">Uncharacterized protein</fullName>
    </submittedName>
</protein>
<dbReference type="EMBL" id="JTJC03000008">
    <property type="protein sequence ID" value="NHC37357.1"/>
    <property type="molecule type" value="Genomic_DNA"/>
</dbReference>
<evidence type="ECO:0000313" key="3">
    <source>
        <dbReference type="Proteomes" id="UP000031532"/>
    </source>
</evidence>
<organism evidence="2 3">
    <name type="scientific">Scytonema millei VB511283</name>
    <dbReference type="NCBI Taxonomy" id="1245923"/>
    <lineage>
        <taxon>Bacteria</taxon>
        <taxon>Bacillati</taxon>
        <taxon>Cyanobacteriota</taxon>
        <taxon>Cyanophyceae</taxon>
        <taxon>Nostocales</taxon>
        <taxon>Scytonemataceae</taxon>
        <taxon>Scytonema</taxon>
    </lineage>
</organism>
<feature type="compositionally biased region" description="Polar residues" evidence="1">
    <location>
        <begin position="80"/>
        <end position="95"/>
    </location>
</feature>
<evidence type="ECO:0000313" key="2">
    <source>
        <dbReference type="EMBL" id="NHC37357.1"/>
    </source>
</evidence>
<keyword evidence="3" id="KW-1185">Reference proteome</keyword>